<dbReference type="SUPFAM" id="SSF46689">
    <property type="entry name" value="Homeodomain-like"/>
    <property type="match status" value="1"/>
</dbReference>
<dbReference type="Gene3D" id="1.10.10.60">
    <property type="entry name" value="Homeodomain-like"/>
    <property type="match status" value="1"/>
</dbReference>
<evidence type="ECO:0000313" key="3">
    <source>
        <dbReference type="Proteomes" id="UP001294412"/>
    </source>
</evidence>
<reference evidence="2 3" key="1">
    <citation type="submission" date="2023-12" db="EMBL/GenBank/DDBJ databases">
        <title>Description of Novel Strain Fulvimarina sp. 2208YS6-2-32 isolated from Uroteuthis (Photololigo) edulis.</title>
        <authorList>
            <person name="Park J.-S."/>
        </authorList>
    </citation>
    <scope>NUCLEOTIDE SEQUENCE [LARGE SCALE GENOMIC DNA]</scope>
    <source>
        <strain evidence="2 3">2208YS6-2-32</strain>
    </source>
</reference>
<dbReference type="PRINTS" id="PR01590">
    <property type="entry name" value="HTHFIS"/>
</dbReference>
<name>A0ABU5HZI9_9HYPH</name>
<protein>
    <submittedName>
        <fullName evidence="2">Transcriptional regulator PpsR</fullName>
    </submittedName>
</protein>
<comment type="caution">
    <text evidence="2">The sequence shown here is derived from an EMBL/GenBank/DDBJ whole genome shotgun (WGS) entry which is preliminary data.</text>
</comment>
<feature type="domain" description="DNA binding HTH" evidence="1">
    <location>
        <begin position="429"/>
        <end position="466"/>
    </location>
</feature>
<organism evidence="2 3">
    <name type="scientific">Fulvimarina uroteuthidis</name>
    <dbReference type="NCBI Taxonomy" id="3098149"/>
    <lineage>
        <taxon>Bacteria</taxon>
        <taxon>Pseudomonadati</taxon>
        <taxon>Pseudomonadota</taxon>
        <taxon>Alphaproteobacteria</taxon>
        <taxon>Hyphomicrobiales</taxon>
        <taxon>Aurantimonadaceae</taxon>
        <taxon>Fulvimarina</taxon>
    </lineage>
</organism>
<accession>A0ABU5HZI9</accession>
<evidence type="ECO:0000259" key="1">
    <source>
        <dbReference type="Pfam" id="PF02954"/>
    </source>
</evidence>
<dbReference type="NCBIfam" id="TIGR02040">
    <property type="entry name" value="PpsR-CrtJ"/>
    <property type="match status" value="1"/>
</dbReference>
<dbReference type="RefSeq" id="WP_322185941.1">
    <property type="nucleotide sequence ID" value="NZ_JAXLPB010000001.1"/>
</dbReference>
<sequence>MGVNYAEGGRAFTDPDRSFSDMDPGLVASLVTATADFALLIDADGRVVDVAMRHDVCPPEVYQAWIGKPFIDIVTSECKLKAKRLLSDGGNRADIRREINHAIPGAGDLPVSYTMLTLTKDGSRVALGRDLRSVSDLQQRLISAQLSYDHEFERVRSIEAQYRILFETGAETRLVIDPATRLVTEANAVARASCGAKDVVGTSAEELFARDSLTELDRLIAIAHSSGRTENGVLRLRDDDRTRVAVALRFFRHLGNARLSLQIQPLGDAAFGQQGGRADDLLAKLGFQLPEALIVLDSKMRIVVANQSYLDLVQIPELTQIVGRDLSGSIGNRGVELRVLKNAVDNQGIVRSLSTQLTPAHGMPITVDIGGTSFESGGDRYYGFVIRRRERPAMSPVQAGAEVRPANDMIGLVGQMPLRDIVRDTTDIIERLCIEAALELTGDNRASAAELLGISRQALYTKLRRFGIIGEAGDAR</sequence>
<dbReference type="InterPro" id="IPR002197">
    <property type="entry name" value="HTH_Fis"/>
</dbReference>
<dbReference type="SUPFAM" id="SSF55785">
    <property type="entry name" value="PYP-like sensor domain (PAS domain)"/>
    <property type="match status" value="1"/>
</dbReference>
<dbReference type="InterPro" id="IPR009057">
    <property type="entry name" value="Homeodomain-like_sf"/>
</dbReference>
<dbReference type="InterPro" id="IPR011785">
    <property type="entry name" value="Tscrpt_reg_PpsR-CrtJ"/>
</dbReference>
<gene>
    <name evidence="2" type="primary">ppsR</name>
    <name evidence="2" type="ORF">U0C82_04955</name>
</gene>
<dbReference type="Proteomes" id="UP001294412">
    <property type="component" value="Unassembled WGS sequence"/>
</dbReference>
<dbReference type="InterPro" id="IPR035965">
    <property type="entry name" value="PAS-like_dom_sf"/>
</dbReference>
<dbReference type="Gene3D" id="3.30.450.20">
    <property type="entry name" value="PAS domain"/>
    <property type="match status" value="2"/>
</dbReference>
<evidence type="ECO:0000313" key="2">
    <source>
        <dbReference type="EMBL" id="MDY8108502.1"/>
    </source>
</evidence>
<dbReference type="Pfam" id="PF02954">
    <property type="entry name" value="HTH_8"/>
    <property type="match status" value="1"/>
</dbReference>
<proteinExistence type="predicted"/>
<keyword evidence="3" id="KW-1185">Reference proteome</keyword>
<dbReference type="EMBL" id="JAXLPB010000001">
    <property type="protein sequence ID" value="MDY8108502.1"/>
    <property type="molecule type" value="Genomic_DNA"/>
</dbReference>
<dbReference type="Gene3D" id="1.20.5.430">
    <property type="match status" value="1"/>
</dbReference>